<sequence length="409" mass="44666">MNLSPVAQATLLLTSDFSRQSEDEVKPLSNAEWGRFALWLKQQSASPADLLSSGADVMLATWVEPHITRERIETLLSRGHSLALAIERWQRAGLWVLTRSDADYPRLLKQQLRTNAPAVLFGCGDIALLNHPGLAVVGSRNASELDLAFSRQVAGKVASAGVNLISGGARGIDEAAMLGALQHNGTVVGVLSDSLLTAATSAKWRKGLMAGKLLLLSPFYPEAGFTVGNAMARNRYVYCLARSALVVHAGHKGGTLVGAEENLRKKWVPLWVKPTDDVQASNAELVKQGGQWCAAHPDDIDVAQWMSPPRHQPHQPEDLLSRAGYKLPDMTAVVNVAQEPEGIWHPSDFYQIFQAQLPALAAHPVTIEDLGSRTGLHQIQLTEWLQRAVHEGVIEQPTGTNCYQWKRKM</sequence>
<dbReference type="SUPFAM" id="SSF102405">
    <property type="entry name" value="MCP/YpsA-like"/>
    <property type="match status" value="1"/>
</dbReference>
<proteinExistence type="inferred from homology"/>
<dbReference type="Pfam" id="PF02481">
    <property type="entry name" value="DNA_processg_A"/>
    <property type="match status" value="1"/>
</dbReference>
<dbReference type="RefSeq" id="WP_038643621.1">
    <property type="nucleotide sequence ID" value="NZ_CP009454.1"/>
</dbReference>
<gene>
    <name evidence="3" type="ORF">LH22_00625</name>
</gene>
<evidence type="ECO:0000313" key="4">
    <source>
        <dbReference type="Proteomes" id="UP000029495"/>
    </source>
</evidence>
<keyword evidence="4" id="KW-1185">Reference proteome</keyword>
<accession>A0ABM5RE07</accession>
<dbReference type="PANTHER" id="PTHR43022:SF1">
    <property type="entry name" value="PROTEIN SMF"/>
    <property type="match status" value="1"/>
</dbReference>
<comment type="similarity">
    <text evidence="1">Belongs to the DprA/Smf family.</text>
</comment>
<evidence type="ECO:0000259" key="2">
    <source>
        <dbReference type="Pfam" id="PF02481"/>
    </source>
</evidence>
<name>A0ABM5RE07_9GAMM</name>
<feature type="domain" description="Smf/DprA SLOG" evidence="2">
    <location>
        <begin position="96"/>
        <end position="293"/>
    </location>
</feature>
<evidence type="ECO:0000313" key="3">
    <source>
        <dbReference type="EMBL" id="AIR84040.1"/>
    </source>
</evidence>
<protein>
    <recommendedName>
        <fullName evidence="2">Smf/DprA SLOG domain-containing protein</fullName>
    </recommendedName>
</protein>
<dbReference type="EMBL" id="CP009454">
    <property type="protein sequence ID" value="AIR84040.1"/>
    <property type="molecule type" value="Genomic_DNA"/>
</dbReference>
<evidence type="ECO:0000256" key="1">
    <source>
        <dbReference type="ARBA" id="ARBA00006525"/>
    </source>
</evidence>
<dbReference type="PANTHER" id="PTHR43022">
    <property type="entry name" value="PROTEIN SMF"/>
    <property type="match status" value="1"/>
</dbReference>
<dbReference type="Proteomes" id="UP000029495">
    <property type="component" value="Chromosome"/>
</dbReference>
<dbReference type="InterPro" id="IPR057666">
    <property type="entry name" value="DrpA_SLOG"/>
</dbReference>
<organism evidence="3 4">
    <name type="scientific">Pantoea rwandensis</name>
    <dbReference type="NCBI Taxonomy" id="1076550"/>
    <lineage>
        <taxon>Bacteria</taxon>
        <taxon>Pseudomonadati</taxon>
        <taxon>Pseudomonadota</taxon>
        <taxon>Gammaproteobacteria</taxon>
        <taxon>Enterobacterales</taxon>
        <taxon>Erwiniaceae</taxon>
        <taxon>Pantoea</taxon>
    </lineage>
</organism>
<dbReference type="InterPro" id="IPR003488">
    <property type="entry name" value="DprA"/>
</dbReference>
<dbReference type="Gene3D" id="3.40.50.450">
    <property type="match status" value="1"/>
</dbReference>
<reference evidence="3 4" key="1">
    <citation type="submission" date="2014-09" db="EMBL/GenBank/DDBJ databases">
        <authorList>
            <person name="Chan K.-G."/>
        </authorList>
    </citation>
    <scope>NUCLEOTIDE SEQUENCE [LARGE SCALE GENOMIC DNA]</scope>
    <source>
        <strain evidence="3 4">ND04</strain>
    </source>
</reference>